<protein>
    <submittedName>
        <fullName evidence="2">Uncharacterized protein</fullName>
    </submittedName>
</protein>
<dbReference type="WBParaSite" id="jg5988">
    <property type="protein sequence ID" value="jg5988"/>
    <property type="gene ID" value="jg5988"/>
</dbReference>
<organism evidence="1 2">
    <name type="scientific">Ditylenchus dipsaci</name>
    <dbReference type="NCBI Taxonomy" id="166011"/>
    <lineage>
        <taxon>Eukaryota</taxon>
        <taxon>Metazoa</taxon>
        <taxon>Ecdysozoa</taxon>
        <taxon>Nematoda</taxon>
        <taxon>Chromadorea</taxon>
        <taxon>Rhabditida</taxon>
        <taxon>Tylenchina</taxon>
        <taxon>Tylenchomorpha</taxon>
        <taxon>Sphaerularioidea</taxon>
        <taxon>Anguinidae</taxon>
        <taxon>Anguininae</taxon>
        <taxon>Ditylenchus</taxon>
    </lineage>
</organism>
<dbReference type="AlphaFoldDB" id="A0A915EF12"/>
<dbReference type="Proteomes" id="UP000887574">
    <property type="component" value="Unplaced"/>
</dbReference>
<accession>A0A915EF12</accession>
<evidence type="ECO:0000313" key="1">
    <source>
        <dbReference type="Proteomes" id="UP000887574"/>
    </source>
</evidence>
<evidence type="ECO:0000313" key="2">
    <source>
        <dbReference type="WBParaSite" id="jg5988"/>
    </source>
</evidence>
<reference evidence="2" key="1">
    <citation type="submission" date="2022-11" db="UniProtKB">
        <authorList>
            <consortium name="WormBaseParasite"/>
        </authorList>
    </citation>
    <scope>IDENTIFICATION</scope>
</reference>
<keyword evidence="1" id="KW-1185">Reference proteome</keyword>
<sequence>MSKYLSENTASTYLPLPKHSINDLTAQPEDEKHPGIANDSFWVSACHRNGFELQLAVGESVKIEPSGVIYMKKWMADLPSPLSLPAFTTIGMSAIVVNEHGEYLVLREVYEDDIGRTHKLAGSHRLPAKALLPAETFETAVKNF</sequence>
<name>A0A915EF12_9BILA</name>
<proteinExistence type="predicted"/>